<evidence type="ECO:0000256" key="11">
    <source>
        <dbReference type="SAM" id="MobiDB-lite"/>
    </source>
</evidence>
<organism evidence="14 15">
    <name type="scientific">Oikopleura dioica</name>
    <name type="common">Tunicate</name>
    <dbReference type="NCBI Taxonomy" id="34765"/>
    <lineage>
        <taxon>Eukaryota</taxon>
        <taxon>Metazoa</taxon>
        <taxon>Chordata</taxon>
        <taxon>Tunicata</taxon>
        <taxon>Appendicularia</taxon>
        <taxon>Copelata</taxon>
        <taxon>Oikopleuridae</taxon>
        <taxon>Oikopleura</taxon>
    </lineage>
</organism>
<evidence type="ECO:0000256" key="8">
    <source>
        <dbReference type="ARBA" id="ARBA00023136"/>
    </source>
</evidence>
<sequence>MTPNIDSDKFPISEAVQRECLSPKMPEVPTPSADSGNFRRKRQRFKSLSAENHQKYVEKWNELDQDNDGKIEKECIVEVLVENQLSDQQNQSDKNLDSTPRICPIQLQILEEKASEIIEEADISGDGSLTKQEFIGYMHENDKRARIIFNELDSDNDGVLTITDIINHEDLKDLDLSEAQATAFLIELLDEDLIQSHWKDGQLEITRDEFRDWHISELFNTRRTNEILKAGLAEMFYDISHKLSTANIEFTAYISQQRSTTDDNSELSILDRIPVETFLFGGIAGAISRTTTAPLDRLKVFFQVHERSTRKGYLSTLRFMYSEGGLKSLWRGNFVNVMKIFPETGLKFGIFETIKNNFCGAEPSKTQRFFAGATAGAMAQTCIYPIEVLKTRMVLRSTGQFNGVFNCARTIVREEGFRAFGRGYLPTVFGIFPYAGLELLFAETAKGYLMSNHKWANNSDGHLYWFLPPLIGGSSSFVAGTLVYPVNLIRTKMQAMRPKDYVELGSPLEHRAPYIGQIVKEIHTDYGFRGFYHGIGANLTKAVAATSITFGVWEYLKIKFDYRSK</sequence>
<proteinExistence type="inferred from homology"/>
<evidence type="ECO:0000256" key="4">
    <source>
        <dbReference type="ARBA" id="ARBA00022692"/>
    </source>
</evidence>
<gene>
    <name evidence="14" type="ORF">OKIOD_LOCUS10758</name>
</gene>
<evidence type="ECO:0000256" key="10">
    <source>
        <dbReference type="RuleBase" id="RU000488"/>
    </source>
</evidence>
<feature type="domain" description="EF-hand" evidence="13">
    <location>
        <begin position="109"/>
        <end position="144"/>
    </location>
</feature>
<dbReference type="PROSITE" id="PS00018">
    <property type="entry name" value="EF_HAND_1"/>
    <property type="match status" value="2"/>
</dbReference>
<dbReference type="Pfam" id="PF13833">
    <property type="entry name" value="EF-hand_8"/>
    <property type="match status" value="2"/>
</dbReference>
<dbReference type="InterPro" id="IPR018108">
    <property type="entry name" value="MCP_transmembrane"/>
</dbReference>
<dbReference type="EMBL" id="OU015566">
    <property type="protein sequence ID" value="CAG5105287.1"/>
    <property type="molecule type" value="Genomic_DNA"/>
</dbReference>
<dbReference type="PROSITE" id="PS50920">
    <property type="entry name" value="SOLCAR"/>
    <property type="match status" value="3"/>
</dbReference>
<evidence type="ECO:0000256" key="2">
    <source>
        <dbReference type="ARBA" id="ARBA00006375"/>
    </source>
</evidence>
<dbReference type="InterPro" id="IPR018247">
    <property type="entry name" value="EF_Hand_1_Ca_BS"/>
</dbReference>
<feature type="repeat" description="Solcar" evidence="9">
    <location>
        <begin position="272"/>
        <end position="357"/>
    </location>
</feature>
<evidence type="ECO:0000313" key="14">
    <source>
        <dbReference type="EMBL" id="CAG5105287.1"/>
    </source>
</evidence>
<dbReference type="Proteomes" id="UP001158576">
    <property type="component" value="Chromosome 1"/>
</dbReference>
<name>A0ABN7STW7_OIKDI</name>
<keyword evidence="8 9" id="KW-0472">Membrane</keyword>
<keyword evidence="4 9" id="KW-0812">Transmembrane</keyword>
<dbReference type="InterPro" id="IPR002048">
    <property type="entry name" value="EF_hand_dom"/>
</dbReference>
<dbReference type="PRINTS" id="PR00926">
    <property type="entry name" value="MITOCARRIER"/>
</dbReference>
<dbReference type="Pfam" id="PF00153">
    <property type="entry name" value="Mito_carr"/>
    <property type="match status" value="3"/>
</dbReference>
<accession>A0ABN7STW7</accession>
<feature type="transmembrane region" description="Helical" evidence="12">
    <location>
        <begin position="423"/>
        <end position="442"/>
    </location>
</feature>
<evidence type="ECO:0000256" key="5">
    <source>
        <dbReference type="ARBA" id="ARBA00022737"/>
    </source>
</evidence>
<evidence type="ECO:0000256" key="1">
    <source>
        <dbReference type="ARBA" id="ARBA00004448"/>
    </source>
</evidence>
<dbReference type="SUPFAM" id="SSF47473">
    <property type="entry name" value="EF-hand"/>
    <property type="match status" value="1"/>
</dbReference>
<protein>
    <submittedName>
        <fullName evidence="14">Oidioi.mRNA.OKI2018_I69.chr1.g1993.t1.cds</fullName>
    </submittedName>
</protein>
<evidence type="ECO:0000259" key="13">
    <source>
        <dbReference type="PROSITE" id="PS50222"/>
    </source>
</evidence>
<keyword evidence="7 12" id="KW-1133">Transmembrane helix</keyword>
<evidence type="ECO:0000256" key="6">
    <source>
        <dbReference type="ARBA" id="ARBA00022837"/>
    </source>
</evidence>
<keyword evidence="15" id="KW-1185">Reference proteome</keyword>
<dbReference type="InterPro" id="IPR011992">
    <property type="entry name" value="EF-hand-dom_pair"/>
</dbReference>
<feature type="repeat" description="Solcar" evidence="9">
    <location>
        <begin position="363"/>
        <end position="448"/>
    </location>
</feature>
<dbReference type="InterPro" id="IPR002067">
    <property type="entry name" value="MCP"/>
</dbReference>
<dbReference type="InterPro" id="IPR023395">
    <property type="entry name" value="MCP_dom_sf"/>
</dbReference>
<feature type="compositionally biased region" description="Basic and acidic residues" evidence="11">
    <location>
        <begin position="1"/>
        <end position="11"/>
    </location>
</feature>
<comment type="similarity">
    <text evidence="2 10">Belongs to the mitochondrial carrier (TC 2.A.29) family.</text>
</comment>
<evidence type="ECO:0000256" key="7">
    <source>
        <dbReference type="ARBA" id="ARBA00022989"/>
    </source>
</evidence>
<dbReference type="Gene3D" id="1.10.238.10">
    <property type="entry name" value="EF-hand"/>
    <property type="match status" value="1"/>
</dbReference>
<evidence type="ECO:0000256" key="3">
    <source>
        <dbReference type="ARBA" id="ARBA00022448"/>
    </source>
</evidence>
<keyword evidence="6" id="KW-0106">Calcium</keyword>
<dbReference type="PANTHER" id="PTHR24089">
    <property type="entry name" value="SOLUTE CARRIER FAMILY 25"/>
    <property type="match status" value="1"/>
</dbReference>
<feature type="transmembrane region" description="Helical" evidence="12">
    <location>
        <begin position="462"/>
        <end position="489"/>
    </location>
</feature>
<dbReference type="Gene3D" id="1.50.40.10">
    <property type="entry name" value="Mitochondrial carrier domain"/>
    <property type="match status" value="1"/>
</dbReference>
<feature type="repeat" description="Solcar" evidence="9">
    <location>
        <begin position="467"/>
        <end position="559"/>
    </location>
</feature>
<feature type="region of interest" description="Disordered" evidence="11">
    <location>
        <begin position="1"/>
        <end position="41"/>
    </location>
</feature>
<dbReference type="PROSITE" id="PS50222">
    <property type="entry name" value="EF_HAND_2"/>
    <property type="match status" value="1"/>
</dbReference>
<evidence type="ECO:0000313" key="15">
    <source>
        <dbReference type="Proteomes" id="UP001158576"/>
    </source>
</evidence>
<keyword evidence="5" id="KW-0677">Repeat</keyword>
<keyword evidence="3 10" id="KW-0813">Transport</keyword>
<evidence type="ECO:0000256" key="9">
    <source>
        <dbReference type="PROSITE-ProRule" id="PRU00282"/>
    </source>
</evidence>
<evidence type="ECO:0000256" key="12">
    <source>
        <dbReference type="SAM" id="Phobius"/>
    </source>
</evidence>
<dbReference type="SUPFAM" id="SSF103506">
    <property type="entry name" value="Mitochondrial carrier"/>
    <property type="match status" value="1"/>
</dbReference>
<reference evidence="14 15" key="1">
    <citation type="submission" date="2021-04" db="EMBL/GenBank/DDBJ databases">
        <authorList>
            <person name="Bliznina A."/>
        </authorList>
    </citation>
    <scope>NUCLEOTIDE SEQUENCE [LARGE SCALE GENOMIC DNA]</scope>
</reference>
<comment type="subcellular location">
    <subcellularLocation>
        <location evidence="1">Mitochondrion inner membrane</location>
        <topology evidence="1">Multi-pass membrane protein</topology>
    </subcellularLocation>
</comment>